<feature type="domain" description="EF-hand" evidence="3">
    <location>
        <begin position="79"/>
        <end position="114"/>
    </location>
</feature>
<organism evidence="4 5">
    <name type="scientific">Momordica charantia</name>
    <name type="common">Bitter gourd</name>
    <name type="synonym">Balsam pear</name>
    <dbReference type="NCBI Taxonomy" id="3673"/>
    <lineage>
        <taxon>Eukaryota</taxon>
        <taxon>Viridiplantae</taxon>
        <taxon>Streptophyta</taxon>
        <taxon>Embryophyta</taxon>
        <taxon>Tracheophyta</taxon>
        <taxon>Spermatophyta</taxon>
        <taxon>Magnoliopsida</taxon>
        <taxon>eudicotyledons</taxon>
        <taxon>Gunneridae</taxon>
        <taxon>Pentapetalae</taxon>
        <taxon>rosids</taxon>
        <taxon>fabids</taxon>
        <taxon>Cucurbitales</taxon>
        <taxon>Cucurbitaceae</taxon>
        <taxon>Momordiceae</taxon>
        <taxon>Momordica</taxon>
    </lineage>
</organism>
<dbReference type="CDD" id="cd00051">
    <property type="entry name" value="EFh"/>
    <property type="match status" value="1"/>
</dbReference>
<evidence type="ECO:0000313" key="4">
    <source>
        <dbReference type="Proteomes" id="UP000504603"/>
    </source>
</evidence>
<dbReference type="PANTHER" id="PTHR23048">
    <property type="entry name" value="MYOSIN LIGHT CHAIN 1, 3"/>
    <property type="match status" value="1"/>
</dbReference>
<evidence type="ECO:0000313" key="5">
    <source>
        <dbReference type="RefSeq" id="XP_022143145.1"/>
    </source>
</evidence>
<feature type="domain" description="EF-hand" evidence="3">
    <location>
        <begin position="42"/>
        <end position="77"/>
    </location>
</feature>
<dbReference type="InterPro" id="IPR011992">
    <property type="entry name" value="EF-hand-dom_pair"/>
</dbReference>
<evidence type="ECO:0000256" key="1">
    <source>
        <dbReference type="ARBA" id="ARBA00022737"/>
    </source>
</evidence>
<keyword evidence="1" id="KW-0677">Repeat</keyword>
<proteinExistence type="predicted"/>
<dbReference type="RefSeq" id="XP_022143145.1">
    <property type="nucleotide sequence ID" value="XM_022287453.1"/>
</dbReference>
<keyword evidence="4" id="KW-1185">Reference proteome</keyword>
<dbReference type="GeneID" id="111013084"/>
<dbReference type="FunFam" id="1.10.238.10:FF:000001">
    <property type="entry name" value="Calmodulin 1"/>
    <property type="match status" value="1"/>
</dbReference>
<dbReference type="Proteomes" id="UP000504603">
    <property type="component" value="Unplaced"/>
</dbReference>
<dbReference type="InterPro" id="IPR050230">
    <property type="entry name" value="CALM/Myosin/TropC-like"/>
</dbReference>
<dbReference type="PROSITE" id="PS50222">
    <property type="entry name" value="EF_HAND_2"/>
    <property type="match status" value="4"/>
</dbReference>
<dbReference type="GO" id="GO:0016460">
    <property type="term" value="C:myosin II complex"/>
    <property type="evidence" value="ECO:0007669"/>
    <property type="project" value="TreeGrafter"/>
</dbReference>
<dbReference type="Pfam" id="PF13499">
    <property type="entry name" value="EF-hand_7"/>
    <property type="match status" value="2"/>
</dbReference>
<dbReference type="Gene3D" id="1.10.238.10">
    <property type="entry name" value="EF-hand"/>
    <property type="match status" value="2"/>
</dbReference>
<dbReference type="KEGG" id="mcha:111013084"/>
<reference evidence="5" key="1">
    <citation type="submission" date="2025-08" db="UniProtKB">
        <authorList>
            <consortium name="RefSeq"/>
        </authorList>
    </citation>
    <scope>IDENTIFICATION</scope>
    <source>
        <strain evidence="5">OHB3-1</strain>
    </source>
</reference>
<dbReference type="PROSITE" id="PS00018">
    <property type="entry name" value="EF_HAND_1"/>
    <property type="match status" value="4"/>
</dbReference>
<accession>A0A6J1CMY6</accession>
<dbReference type="GO" id="GO:0005509">
    <property type="term" value="F:calcium ion binding"/>
    <property type="evidence" value="ECO:0007669"/>
    <property type="project" value="InterPro"/>
</dbReference>
<dbReference type="InterPro" id="IPR018247">
    <property type="entry name" value="EF_Hand_1_Ca_BS"/>
</dbReference>
<name>A0A6J1CMY6_MOMCH</name>
<protein>
    <submittedName>
        <fullName evidence="5">Calmodulin-like</fullName>
    </submittedName>
</protein>
<feature type="domain" description="EF-hand" evidence="3">
    <location>
        <begin position="6"/>
        <end position="41"/>
    </location>
</feature>
<dbReference type="SUPFAM" id="SSF47473">
    <property type="entry name" value="EF-hand"/>
    <property type="match status" value="1"/>
</dbReference>
<dbReference type="PANTHER" id="PTHR23048:SF0">
    <property type="entry name" value="CALMODULIN LIKE 3"/>
    <property type="match status" value="1"/>
</dbReference>
<feature type="domain" description="EF-hand" evidence="3">
    <location>
        <begin position="115"/>
        <end position="147"/>
    </location>
</feature>
<evidence type="ECO:0000259" key="3">
    <source>
        <dbReference type="PROSITE" id="PS50222"/>
    </source>
</evidence>
<keyword evidence="2" id="KW-0106">Calcium</keyword>
<dbReference type="InterPro" id="IPR002048">
    <property type="entry name" value="EF_hand_dom"/>
</dbReference>
<gene>
    <name evidence="5" type="primary">LOC111013084</name>
</gene>
<dbReference type="OrthoDB" id="26525at2759"/>
<dbReference type="SMART" id="SM00054">
    <property type="entry name" value="EFh"/>
    <property type="match status" value="4"/>
</dbReference>
<sequence length="147" mass="16860">MELSETQVAEFEEAFSMLDQDCDGCITIEELGMAMRSLDVNPTEKELKIMVNEVDVDGNGTIEFGEFLNLMVTKMKECELEGELRETFKVFDKDQDGYISPFELKAVMMNLIERLTDDEVEQMIKDADLDGDGLVNYEEFVRMMLIV</sequence>
<evidence type="ECO:0000256" key="2">
    <source>
        <dbReference type="ARBA" id="ARBA00022837"/>
    </source>
</evidence>
<dbReference type="AlphaFoldDB" id="A0A6J1CMY6"/>